<name>A0A1T5C976_9SPHI</name>
<proteinExistence type="predicted"/>
<dbReference type="RefSeq" id="WP_079642156.1">
    <property type="nucleotide sequence ID" value="NZ_FUZF01000003.1"/>
</dbReference>
<evidence type="ECO:0000313" key="1">
    <source>
        <dbReference type="EMBL" id="SKB55984.1"/>
    </source>
</evidence>
<reference evidence="2" key="1">
    <citation type="submission" date="2017-02" db="EMBL/GenBank/DDBJ databases">
        <authorList>
            <person name="Varghese N."/>
            <person name="Submissions S."/>
        </authorList>
    </citation>
    <scope>NUCLEOTIDE SEQUENCE [LARGE SCALE GENOMIC DNA]</scope>
    <source>
        <strain evidence="2">DSM 24091</strain>
    </source>
</reference>
<keyword evidence="2" id="KW-1185">Reference proteome</keyword>
<dbReference type="Proteomes" id="UP000190150">
    <property type="component" value="Unassembled WGS sequence"/>
</dbReference>
<dbReference type="OrthoDB" id="9799878at2"/>
<dbReference type="AlphaFoldDB" id="A0A1T5C976"/>
<organism evidence="1 2">
    <name type="scientific">Sphingobacterium nematocida</name>
    <dbReference type="NCBI Taxonomy" id="1513896"/>
    <lineage>
        <taxon>Bacteria</taxon>
        <taxon>Pseudomonadati</taxon>
        <taxon>Bacteroidota</taxon>
        <taxon>Sphingobacteriia</taxon>
        <taxon>Sphingobacteriales</taxon>
        <taxon>Sphingobacteriaceae</taxon>
        <taxon>Sphingobacterium</taxon>
    </lineage>
</organism>
<sequence>MKIKTLTTLILTINFHILFSQIFDDSQAHFKVKWMQITSDQFRLIFPDEFSPAAPQLAHDLEKYIKKTSSDLRRKSRFINIIIQQNHIQQNGFVQLAPRKSELYSTPSAVADNQEWLPNLALHESRHIAQFDNLTGKIRGPFGEQLALALFGLNLPSWYFEGDAVLQETLFSEGGRGRVSSWQMPIRTDILTGRSYHFNKYIHGSFKDIVPSFYTIGYFMNSELYQKDSLIQGKILDEMNGKLLRPFNFQRSLKKIYGHKASDIFELTMANLGQKWGADSLRFETNTPYKRDKYPTSYLLPQSTKGSIYALQDGPQRTTRVVQINQNPEQKHKEILTLGMQIMPYFDLRDELITWDEYRKDARFEKQTYNVIMLYDILRKEKKTLSKNSRYYSPIIAPNKKEILCIEVNLANRTSLIRLDIASSKKIDSLLLPVGIHLQQPQFNASGTEVIAIAVSEKGTNLLQINLQDNSFKLLLDWSNMQIERPLFDKEDIIFKANYGNKDDIFKWSKGSLTQLTNSRFGAFNPSLHADTLWYNDYTPQGYQISNLQLSQIQELSVKAESIPSLYSKQDLKSKTASSHDSSITKDYVIKKYNTLKNSVNFHSLTLSGNDFESFDNLKPGIFWLSNDLLNTTSLKLGYEYDTDIRKSSYSASLTYQKYFPKITLSYTDRGQIGAAKSNNSTTIPFDWRERIMALDISIPFSKYRGNTIYSYGFNFGTSYLKRYNISLPNLQNFNDEIAFPLNYQIYFNKNSRRANMDITPRWGQNISFTLRHVPFESTLTGTAWSVRTNFYFPGLVLNHGLQVRYAMQSNTGRYTYTQDIPMVEGFSFVPYETIKNTLLFDYRLPISYPDLSIGQFAYIKRVRARISANYQNIHHSKLAPKSNSLGVDIDFNLFKYTLPLFTASARITYINDNNAQKQLFPTFGLNYSY</sequence>
<dbReference type="EMBL" id="FUZF01000003">
    <property type="protein sequence ID" value="SKB55984.1"/>
    <property type="molecule type" value="Genomic_DNA"/>
</dbReference>
<protein>
    <submittedName>
        <fullName evidence="1">Uncharacterized protein</fullName>
    </submittedName>
</protein>
<accession>A0A1T5C976</accession>
<dbReference type="STRING" id="1513896.SAMN05660841_01229"/>
<gene>
    <name evidence="1" type="ORF">SAMN05660841_01229</name>
</gene>
<evidence type="ECO:0000313" key="2">
    <source>
        <dbReference type="Proteomes" id="UP000190150"/>
    </source>
</evidence>